<evidence type="ECO:0000313" key="3">
    <source>
        <dbReference type="EMBL" id="KAK8123984.1"/>
    </source>
</evidence>
<dbReference type="EMBL" id="JAQQWP010000003">
    <property type="protein sequence ID" value="KAK8123984.1"/>
    <property type="molecule type" value="Genomic_DNA"/>
</dbReference>
<feature type="signal peptide" evidence="2">
    <location>
        <begin position="1"/>
        <end position="17"/>
    </location>
</feature>
<evidence type="ECO:0000256" key="1">
    <source>
        <dbReference type="SAM" id="MobiDB-lite"/>
    </source>
</evidence>
<keyword evidence="4" id="KW-1185">Reference proteome</keyword>
<evidence type="ECO:0000313" key="4">
    <source>
        <dbReference type="Proteomes" id="UP001392437"/>
    </source>
</evidence>
<dbReference type="AlphaFoldDB" id="A0AAW0R539"/>
<keyword evidence="2" id="KW-0732">Signal</keyword>
<comment type="caution">
    <text evidence="3">The sequence shown here is derived from an EMBL/GenBank/DDBJ whole genome shotgun (WGS) entry which is preliminary data.</text>
</comment>
<organism evidence="3 4">
    <name type="scientific">Apiospora kogelbergensis</name>
    <dbReference type="NCBI Taxonomy" id="1337665"/>
    <lineage>
        <taxon>Eukaryota</taxon>
        <taxon>Fungi</taxon>
        <taxon>Dikarya</taxon>
        <taxon>Ascomycota</taxon>
        <taxon>Pezizomycotina</taxon>
        <taxon>Sordariomycetes</taxon>
        <taxon>Xylariomycetidae</taxon>
        <taxon>Amphisphaeriales</taxon>
        <taxon>Apiosporaceae</taxon>
        <taxon>Apiospora</taxon>
    </lineage>
</organism>
<reference evidence="3 4" key="1">
    <citation type="submission" date="2023-01" db="EMBL/GenBank/DDBJ databases">
        <title>Analysis of 21 Apiospora genomes using comparative genomics revels a genus with tremendous synthesis potential of carbohydrate active enzymes and secondary metabolites.</title>
        <authorList>
            <person name="Sorensen T."/>
        </authorList>
    </citation>
    <scope>NUCLEOTIDE SEQUENCE [LARGE SCALE GENOMIC DNA]</scope>
    <source>
        <strain evidence="3 4">CBS 117206</strain>
    </source>
</reference>
<accession>A0AAW0R539</accession>
<gene>
    <name evidence="3" type="ORF">PG999_003902</name>
</gene>
<feature type="region of interest" description="Disordered" evidence="1">
    <location>
        <begin position="58"/>
        <end position="83"/>
    </location>
</feature>
<sequence>MKMQFAFVAALVAVVAAAPATTHTSLLAANPLAVEARQCVPEGAAAAPTANAAHGTAASAACPTSPLAGPLWEAPTTRSRGLT</sequence>
<protein>
    <submittedName>
        <fullName evidence="3">Uncharacterized protein</fullName>
    </submittedName>
</protein>
<name>A0AAW0R539_9PEZI</name>
<evidence type="ECO:0000256" key="2">
    <source>
        <dbReference type="SAM" id="SignalP"/>
    </source>
</evidence>
<feature type="chain" id="PRO_5043676548" evidence="2">
    <location>
        <begin position="18"/>
        <end position="83"/>
    </location>
</feature>
<proteinExistence type="predicted"/>
<dbReference type="Proteomes" id="UP001392437">
    <property type="component" value="Unassembled WGS sequence"/>
</dbReference>